<dbReference type="Pfam" id="PF00067">
    <property type="entry name" value="p450"/>
    <property type="match status" value="1"/>
</dbReference>
<evidence type="ECO:0000256" key="4">
    <source>
        <dbReference type="ARBA" id="ARBA00010617"/>
    </source>
</evidence>
<dbReference type="SUPFAM" id="SSF48264">
    <property type="entry name" value="Cytochrome P450"/>
    <property type="match status" value="1"/>
</dbReference>
<comment type="similarity">
    <text evidence="4 13">Belongs to the cytochrome P450 family.</text>
</comment>
<dbReference type="InterPro" id="IPR050364">
    <property type="entry name" value="Cytochrome_P450_fung"/>
</dbReference>
<dbReference type="CDD" id="cd11065">
    <property type="entry name" value="CYP64-like"/>
    <property type="match status" value="1"/>
</dbReference>
<evidence type="ECO:0000313" key="15">
    <source>
        <dbReference type="EMBL" id="KAH9834571.1"/>
    </source>
</evidence>
<evidence type="ECO:0000256" key="13">
    <source>
        <dbReference type="RuleBase" id="RU000461"/>
    </source>
</evidence>
<evidence type="ECO:0000256" key="12">
    <source>
        <dbReference type="ARBA" id="ARBA00023136"/>
    </source>
</evidence>
<sequence length="527" mass="59458">MFKFSASLGYFWISVLCSCVLLYSLAHHMRQRHFRPLPPGPKRLPLLGNLHQLPSGSQEHTFKSWAKKYGEIPISDLIYAEFIGHRTLIVNSPKVARDLLDKRGGIYSSRPRLVTMVELLGWYPNTVLLPYHSEARRRQRRWIQAAFGEKGAVRKYEGLQRRETCIFLLSLMETPKDFTMHIIRFAAALILESVFGHRITSLEDEYITLMDRAMDATNATGPAGSGIADMFPLLKYVPAWMPGADFKRKALYARKLVWDANHIPYDMVRKAVESGNARASYVSELIEGAAKAGHLAEEEDNIRYSAGALYSAGTDTTKTVLRTFFLAMTLHPKVYVKAQEEIDRVVGSNRLPTLEDRPNLPYIDCILKETYRWNTPVPLGLPHYLTEDDQYEGYHIPRNTTVVANLWSMTHDERAYDNPDTFSPERFLETHANEDLKDPRNIVFGYGRRLCPGRLFGDTSLFLAMASVAATLNIGKAQDATGNAITPEAKFLSSFISYPADYECSITPRSTATISVVAETLASLESS</sequence>
<dbReference type="PRINTS" id="PR00463">
    <property type="entry name" value="EP450I"/>
</dbReference>
<evidence type="ECO:0000256" key="6">
    <source>
        <dbReference type="ARBA" id="ARBA00022692"/>
    </source>
</evidence>
<dbReference type="GO" id="GO:0004497">
    <property type="term" value="F:monooxygenase activity"/>
    <property type="evidence" value="ECO:0007669"/>
    <property type="project" value="UniProtKB-KW"/>
</dbReference>
<dbReference type="PANTHER" id="PTHR46300">
    <property type="entry name" value="P450, PUTATIVE (EUROFUNG)-RELATED-RELATED"/>
    <property type="match status" value="1"/>
</dbReference>
<keyword evidence="5 13" id="KW-0349">Heme</keyword>
<organism evidence="15 16">
    <name type="scientific">Rhodofomes roseus</name>
    <dbReference type="NCBI Taxonomy" id="34475"/>
    <lineage>
        <taxon>Eukaryota</taxon>
        <taxon>Fungi</taxon>
        <taxon>Dikarya</taxon>
        <taxon>Basidiomycota</taxon>
        <taxon>Agaricomycotina</taxon>
        <taxon>Agaricomycetes</taxon>
        <taxon>Polyporales</taxon>
        <taxon>Rhodofomes</taxon>
    </lineage>
</organism>
<evidence type="ECO:0000256" key="1">
    <source>
        <dbReference type="ARBA" id="ARBA00001971"/>
    </source>
</evidence>
<keyword evidence="7 13" id="KW-0479">Metal-binding</keyword>
<dbReference type="PROSITE" id="PS00086">
    <property type="entry name" value="CYTOCHROME_P450"/>
    <property type="match status" value="1"/>
</dbReference>
<dbReference type="Proteomes" id="UP000814176">
    <property type="component" value="Unassembled WGS sequence"/>
</dbReference>
<dbReference type="EMBL" id="JADCUA010000015">
    <property type="protein sequence ID" value="KAH9834571.1"/>
    <property type="molecule type" value="Genomic_DNA"/>
</dbReference>
<evidence type="ECO:0000256" key="14">
    <source>
        <dbReference type="SAM" id="Phobius"/>
    </source>
</evidence>
<keyword evidence="10 13" id="KW-0408">Iron</keyword>
<keyword evidence="11 13" id="KW-0503">Monooxygenase</keyword>
<dbReference type="InterPro" id="IPR036396">
    <property type="entry name" value="Cyt_P450_sf"/>
</dbReference>
<comment type="subcellular location">
    <subcellularLocation>
        <location evidence="2">Membrane</location>
        <topology evidence="2">Single-pass membrane protein</topology>
    </subcellularLocation>
</comment>
<dbReference type="Gene3D" id="1.10.630.10">
    <property type="entry name" value="Cytochrome P450"/>
    <property type="match status" value="1"/>
</dbReference>
<comment type="pathway">
    <text evidence="3">Secondary metabolite biosynthesis.</text>
</comment>
<dbReference type="PRINTS" id="PR00385">
    <property type="entry name" value="P450"/>
</dbReference>
<keyword evidence="16" id="KW-1185">Reference proteome</keyword>
<dbReference type="InterPro" id="IPR017972">
    <property type="entry name" value="Cyt_P450_CS"/>
</dbReference>
<feature type="transmembrane region" description="Helical" evidence="14">
    <location>
        <begin position="6"/>
        <end position="26"/>
    </location>
</feature>
<dbReference type="PROSITE" id="PS51257">
    <property type="entry name" value="PROKAR_LIPOPROTEIN"/>
    <property type="match status" value="1"/>
</dbReference>
<keyword evidence="8 14" id="KW-1133">Transmembrane helix</keyword>
<evidence type="ECO:0000256" key="5">
    <source>
        <dbReference type="ARBA" id="ARBA00022617"/>
    </source>
</evidence>
<evidence type="ECO:0000256" key="7">
    <source>
        <dbReference type="ARBA" id="ARBA00022723"/>
    </source>
</evidence>
<gene>
    <name evidence="15" type="ORF">C8Q71DRAFT_823390</name>
</gene>
<name>A0ABQ8KAN5_9APHY</name>
<evidence type="ECO:0000256" key="10">
    <source>
        <dbReference type="ARBA" id="ARBA00023004"/>
    </source>
</evidence>
<proteinExistence type="inferred from homology"/>
<evidence type="ECO:0000256" key="8">
    <source>
        <dbReference type="ARBA" id="ARBA00022989"/>
    </source>
</evidence>
<evidence type="ECO:0000256" key="11">
    <source>
        <dbReference type="ARBA" id="ARBA00023033"/>
    </source>
</evidence>
<accession>A0ABQ8KAN5</accession>
<evidence type="ECO:0000313" key="16">
    <source>
        <dbReference type="Proteomes" id="UP000814176"/>
    </source>
</evidence>
<dbReference type="InterPro" id="IPR002401">
    <property type="entry name" value="Cyt_P450_E_grp-I"/>
</dbReference>
<dbReference type="PANTHER" id="PTHR46300:SF7">
    <property type="entry name" value="P450, PUTATIVE (EUROFUNG)-RELATED"/>
    <property type="match status" value="1"/>
</dbReference>
<keyword evidence="6 14" id="KW-0812">Transmembrane</keyword>
<evidence type="ECO:0000256" key="2">
    <source>
        <dbReference type="ARBA" id="ARBA00004167"/>
    </source>
</evidence>
<comment type="caution">
    <text evidence="15">The sequence shown here is derived from an EMBL/GenBank/DDBJ whole genome shotgun (WGS) entry which is preliminary data.</text>
</comment>
<keyword evidence="12 14" id="KW-0472">Membrane</keyword>
<dbReference type="InterPro" id="IPR001128">
    <property type="entry name" value="Cyt_P450"/>
</dbReference>
<evidence type="ECO:0000256" key="9">
    <source>
        <dbReference type="ARBA" id="ARBA00023002"/>
    </source>
</evidence>
<dbReference type="RefSeq" id="XP_047777102.1">
    <property type="nucleotide sequence ID" value="XM_047926239.1"/>
</dbReference>
<protein>
    <submittedName>
        <fullName evidence="15">Cytochrome P450 monooxygenase</fullName>
    </submittedName>
</protein>
<reference evidence="15 16" key="1">
    <citation type="journal article" date="2021" name="Environ. Microbiol.">
        <title>Gene family expansions and transcriptome signatures uncover fungal adaptations to wood decay.</title>
        <authorList>
            <person name="Hage H."/>
            <person name="Miyauchi S."/>
            <person name="Viragh M."/>
            <person name="Drula E."/>
            <person name="Min B."/>
            <person name="Chaduli D."/>
            <person name="Navarro D."/>
            <person name="Favel A."/>
            <person name="Norest M."/>
            <person name="Lesage-Meessen L."/>
            <person name="Balint B."/>
            <person name="Merenyi Z."/>
            <person name="de Eugenio L."/>
            <person name="Morin E."/>
            <person name="Martinez A.T."/>
            <person name="Baldrian P."/>
            <person name="Stursova M."/>
            <person name="Martinez M.J."/>
            <person name="Novotny C."/>
            <person name="Magnuson J.K."/>
            <person name="Spatafora J.W."/>
            <person name="Maurice S."/>
            <person name="Pangilinan J."/>
            <person name="Andreopoulos W."/>
            <person name="LaButti K."/>
            <person name="Hundley H."/>
            <person name="Na H."/>
            <person name="Kuo A."/>
            <person name="Barry K."/>
            <person name="Lipzen A."/>
            <person name="Henrissat B."/>
            <person name="Riley R."/>
            <person name="Ahrendt S."/>
            <person name="Nagy L.G."/>
            <person name="Grigoriev I.V."/>
            <person name="Martin F."/>
            <person name="Rosso M.N."/>
        </authorList>
    </citation>
    <scope>NUCLEOTIDE SEQUENCE [LARGE SCALE GENOMIC DNA]</scope>
    <source>
        <strain evidence="15 16">CIRM-BRFM 1785</strain>
    </source>
</reference>
<evidence type="ECO:0000256" key="3">
    <source>
        <dbReference type="ARBA" id="ARBA00005179"/>
    </source>
</evidence>
<dbReference type="GeneID" id="72006971"/>
<keyword evidence="9 13" id="KW-0560">Oxidoreductase</keyword>
<comment type="cofactor">
    <cofactor evidence="1">
        <name>heme</name>
        <dbReference type="ChEBI" id="CHEBI:30413"/>
    </cofactor>
</comment>